<dbReference type="NCBIfam" id="TIGR01549">
    <property type="entry name" value="HAD-SF-IA-v1"/>
    <property type="match status" value="1"/>
</dbReference>
<dbReference type="InterPro" id="IPR050155">
    <property type="entry name" value="HAD-like_hydrolase_sf"/>
</dbReference>
<dbReference type="Proteomes" id="UP000184612">
    <property type="component" value="Unassembled WGS sequence"/>
</dbReference>
<dbReference type="FunFam" id="3.40.50.1000:FF:000022">
    <property type="entry name" value="Phosphoglycolate phosphatase"/>
    <property type="match status" value="1"/>
</dbReference>
<accession>A0A1M7Y996</accession>
<reference evidence="1 2" key="1">
    <citation type="submission" date="2016-12" db="EMBL/GenBank/DDBJ databases">
        <authorList>
            <person name="Song W.-J."/>
            <person name="Kurnit D.M."/>
        </authorList>
    </citation>
    <scope>NUCLEOTIDE SEQUENCE [LARGE SCALE GENOMIC DNA]</scope>
    <source>
        <strain evidence="1 2">DSM 12503</strain>
    </source>
</reference>
<dbReference type="GO" id="GO:0005829">
    <property type="term" value="C:cytosol"/>
    <property type="evidence" value="ECO:0007669"/>
    <property type="project" value="TreeGrafter"/>
</dbReference>
<dbReference type="InterPro" id="IPR023214">
    <property type="entry name" value="HAD_sf"/>
</dbReference>
<name>A0A1M7Y996_9FIRM</name>
<dbReference type="Gene3D" id="3.40.50.1000">
    <property type="entry name" value="HAD superfamily/HAD-like"/>
    <property type="match status" value="1"/>
</dbReference>
<keyword evidence="2" id="KW-1185">Reference proteome</keyword>
<dbReference type="PANTHER" id="PTHR43434:SF20">
    <property type="entry name" value="5'-NUCLEOTIDASE"/>
    <property type="match status" value="1"/>
</dbReference>
<dbReference type="STRING" id="1121345.SAMN02745217_02181"/>
<dbReference type="InterPro" id="IPR041492">
    <property type="entry name" value="HAD_2"/>
</dbReference>
<dbReference type="SFLD" id="SFLDS00003">
    <property type="entry name" value="Haloacid_Dehalogenase"/>
    <property type="match status" value="1"/>
</dbReference>
<gene>
    <name evidence="1" type="ORF">SAMN02745217_02181</name>
</gene>
<dbReference type="AlphaFoldDB" id="A0A1M7Y996"/>
<dbReference type="RefSeq" id="WP_073589088.1">
    <property type="nucleotide sequence ID" value="NZ_FRFD01000006.1"/>
</dbReference>
<dbReference type="SUPFAM" id="SSF56784">
    <property type="entry name" value="HAD-like"/>
    <property type="match status" value="1"/>
</dbReference>
<dbReference type="InterPro" id="IPR006439">
    <property type="entry name" value="HAD-SF_hydro_IA"/>
</dbReference>
<protein>
    <submittedName>
        <fullName evidence="1">Phosphoglycolate phosphatase</fullName>
    </submittedName>
</protein>
<dbReference type="OrthoDB" id="9792518at2"/>
<proteinExistence type="predicted"/>
<evidence type="ECO:0000313" key="2">
    <source>
        <dbReference type="Proteomes" id="UP000184612"/>
    </source>
</evidence>
<sequence length="216" mass="24331">MIKKYMLFDLDGTLTDSKEGITKSLQYALRYVGIEVENLDVLDRHIGPPLVDGLREIWGLEEEQVQEAVTRYREYFKDKGIFLNAKYKGIDSLLEALVKADKTLILATSKPEEFARKILAHFDLDRYFEDICGATMDDTRRKKTDIIAYALMKNGIRDKEQVVMIGDRFHDIIGAKENGISSIGVLYGYGSKEELTEAGADAIAGDLAELKEILIG</sequence>
<dbReference type="EMBL" id="FRFD01000006">
    <property type="protein sequence ID" value="SHO49187.1"/>
    <property type="molecule type" value="Genomic_DNA"/>
</dbReference>
<dbReference type="InterPro" id="IPR036412">
    <property type="entry name" value="HAD-like_sf"/>
</dbReference>
<dbReference type="CDD" id="cd04302">
    <property type="entry name" value="HAD_5NT"/>
    <property type="match status" value="1"/>
</dbReference>
<dbReference type="Pfam" id="PF13419">
    <property type="entry name" value="HAD_2"/>
    <property type="match status" value="1"/>
</dbReference>
<dbReference type="SFLD" id="SFLDG01129">
    <property type="entry name" value="C1.5:_HAD__Beta-PGM__Phosphata"/>
    <property type="match status" value="1"/>
</dbReference>
<dbReference type="Gene3D" id="1.10.150.240">
    <property type="entry name" value="Putative phosphatase, domain 2"/>
    <property type="match status" value="1"/>
</dbReference>
<dbReference type="PANTHER" id="PTHR43434">
    <property type="entry name" value="PHOSPHOGLYCOLATE PHOSPHATASE"/>
    <property type="match status" value="1"/>
</dbReference>
<dbReference type="GO" id="GO:0004713">
    <property type="term" value="F:protein tyrosine kinase activity"/>
    <property type="evidence" value="ECO:0007669"/>
    <property type="project" value="TreeGrafter"/>
</dbReference>
<organism evidence="1 2">
    <name type="scientific">Anaerocolumna xylanovorans DSM 12503</name>
    <dbReference type="NCBI Taxonomy" id="1121345"/>
    <lineage>
        <taxon>Bacteria</taxon>
        <taxon>Bacillati</taxon>
        <taxon>Bacillota</taxon>
        <taxon>Clostridia</taxon>
        <taxon>Lachnospirales</taxon>
        <taxon>Lachnospiraceae</taxon>
        <taxon>Anaerocolumna</taxon>
    </lineage>
</organism>
<dbReference type="SFLD" id="SFLDG01135">
    <property type="entry name" value="C1.5.6:_HAD__Beta-PGM__Phospha"/>
    <property type="match status" value="1"/>
</dbReference>
<evidence type="ECO:0000313" key="1">
    <source>
        <dbReference type="EMBL" id="SHO49187.1"/>
    </source>
</evidence>
<dbReference type="InterPro" id="IPR023198">
    <property type="entry name" value="PGP-like_dom2"/>
</dbReference>